<gene>
    <name evidence="1" type="ORF">SPIL2461_LOCUS12299</name>
</gene>
<feature type="non-terminal residue" evidence="1">
    <location>
        <position position="1"/>
    </location>
</feature>
<reference evidence="1" key="1">
    <citation type="submission" date="2021-02" db="EMBL/GenBank/DDBJ databases">
        <authorList>
            <person name="Dougan E. K."/>
            <person name="Rhodes N."/>
            <person name="Thang M."/>
            <person name="Chan C."/>
        </authorList>
    </citation>
    <scope>NUCLEOTIDE SEQUENCE</scope>
</reference>
<protein>
    <submittedName>
        <fullName evidence="1">Uncharacterized protein</fullName>
    </submittedName>
</protein>
<sequence length="155" mass="17408">ESERRALSVHYINGGFISLVEKEGLSRDTPIYGLEEKVIRGHSATTCCPRYGCSGSAFVDAIIGEDNVGPATHMLSYTWSYRIGDIADTLMKWCGSAKPSLDPKRVYVWMCCVCVNQHWVRQAVRSGQDVPFEEFKRVFEGRVRSIGRVLALMMP</sequence>
<dbReference type="Proteomes" id="UP000649617">
    <property type="component" value="Unassembled WGS sequence"/>
</dbReference>
<dbReference type="EMBL" id="CAJNIZ010025091">
    <property type="protein sequence ID" value="CAE7481562.1"/>
    <property type="molecule type" value="Genomic_DNA"/>
</dbReference>
<accession>A0A812SLT1</accession>
<evidence type="ECO:0000313" key="2">
    <source>
        <dbReference type="Proteomes" id="UP000649617"/>
    </source>
</evidence>
<proteinExistence type="predicted"/>
<dbReference type="OrthoDB" id="418624at2759"/>
<name>A0A812SLT1_SYMPI</name>
<keyword evidence="2" id="KW-1185">Reference proteome</keyword>
<organism evidence="1 2">
    <name type="scientific">Symbiodinium pilosum</name>
    <name type="common">Dinoflagellate</name>
    <dbReference type="NCBI Taxonomy" id="2952"/>
    <lineage>
        <taxon>Eukaryota</taxon>
        <taxon>Sar</taxon>
        <taxon>Alveolata</taxon>
        <taxon>Dinophyceae</taxon>
        <taxon>Suessiales</taxon>
        <taxon>Symbiodiniaceae</taxon>
        <taxon>Symbiodinium</taxon>
    </lineage>
</organism>
<evidence type="ECO:0000313" key="1">
    <source>
        <dbReference type="EMBL" id="CAE7481562.1"/>
    </source>
</evidence>
<comment type="caution">
    <text evidence="1">The sequence shown here is derived from an EMBL/GenBank/DDBJ whole genome shotgun (WGS) entry which is preliminary data.</text>
</comment>
<dbReference type="AlphaFoldDB" id="A0A812SLT1"/>
<feature type="non-terminal residue" evidence="1">
    <location>
        <position position="155"/>
    </location>
</feature>